<dbReference type="PANTHER" id="PTHR34129:SF1">
    <property type="entry name" value="DUF952 DOMAIN-CONTAINING PROTEIN"/>
    <property type="match status" value="1"/>
</dbReference>
<proteinExistence type="predicted"/>
<comment type="caution">
    <text evidence="1">The sequence shown here is derived from an EMBL/GenBank/DDBJ whole genome shotgun (WGS) entry which is preliminary data.</text>
</comment>
<dbReference type="RefSeq" id="WP_205281285.1">
    <property type="nucleotide sequence ID" value="NZ_JAFFPU010000075.1"/>
</dbReference>
<evidence type="ECO:0000313" key="2">
    <source>
        <dbReference type="Proteomes" id="UP000724686"/>
    </source>
</evidence>
<sequence>MVVGSSPKYIYNIASKKEYEEAVRTGFYITDSLSKEGFIHSSKKNQVEETANRIFFGRTDLLILVVNTEKLKSELKYETSESSKFSKEEEKNIFPHIFGPLNVDAVEQVYEIEPNEDGRFRFSFLD</sequence>
<keyword evidence="2" id="KW-1185">Reference proteome</keyword>
<accession>A0ABS2UG32</accession>
<organism evidence="1 2">
    <name type="scientific">Leptospira ainlahdjerensis</name>
    <dbReference type="NCBI Taxonomy" id="2810033"/>
    <lineage>
        <taxon>Bacteria</taxon>
        <taxon>Pseudomonadati</taxon>
        <taxon>Spirochaetota</taxon>
        <taxon>Spirochaetia</taxon>
        <taxon>Leptospirales</taxon>
        <taxon>Leptospiraceae</taxon>
        <taxon>Leptospira</taxon>
    </lineage>
</organism>
<reference evidence="1 2" key="1">
    <citation type="submission" date="2021-02" db="EMBL/GenBank/DDBJ databases">
        <title>Leptospira ainlahdjerensis sp. nov., Leptospira ainazelensis sp. nov., Leptospira abararensis sp. nov. and Leptospira chreensis sp. nov., four new species isolated from water sources in Algeria.</title>
        <authorList>
            <person name="Amara Korba A."/>
            <person name="Kainiu M."/>
            <person name="Vincent A.T."/>
            <person name="Mariet J.-F."/>
            <person name="Veyrier F.J."/>
            <person name="Goarant C."/>
            <person name="Picardeau M."/>
        </authorList>
    </citation>
    <scope>NUCLEOTIDE SEQUENCE [LARGE SCALE GENOMIC DNA]</scope>
    <source>
        <strain evidence="1 2">201903070</strain>
    </source>
</reference>
<protein>
    <submittedName>
        <fullName evidence="1">DUF952 domain-containing protein</fullName>
    </submittedName>
</protein>
<evidence type="ECO:0000313" key="1">
    <source>
        <dbReference type="EMBL" id="MBM9579341.1"/>
    </source>
</evidence>
<name>A0ABS2UG32_9LEPT</name>
<dbReference type="InterPro" id="IPR009297">
    <property type="entry name" value="DUF952"/>
</dbReference>
<dbReference type="Proteomes" id="UP000724686">
    <property type="component" value="Unassembled WGS sequence"/>
</dbReference>
<dbReference type="SUPFAM" id="SSF56399">
    <property type="entry name" value="ADP-ribosylation"/>
    <property type="match status" value="1"/>
</dbReference>
<dbReference type="Pfam" id="PF06108">
    <property type="entry name" value="DUF952"/>
    <property type="match status" value="1"/>
</dbReference>
<dbReference type="PANTHER" id="PTHR34129">
    <property type="entry name" value="BLR1139 PROTEIN"/>
    <property type="match status" value="1"/>
</dbReference>
<gene>
    <name evidence="1" type="ORF">JWG45_19540</name>
</gene>
<dbReference type="EMBL" id="JAFFPU010000075">
    <property type="protein sequence ID" value="MBM9579341.1"/>
    <property type="molecule type" value="Genomic_DNA"/>
</dbReference>
<dbReference type="Gene3D" id="3.20.170.20">
    <property type="entry name" value="Protein of unknown function DUF952"/>
    <property type="match status" value="1"/>
</dbReference>